<dbReference type="Proteomes" id="UP000291562">
    <property type="component" value="Chromosome"/>
</dbReference>
<evidence type="ECO:0000313" key="2">
    <source>
        <dbReference type="Proteomes" id="UP000291562"/>
    </source>
</evidence>
<proteinExistence type="predicted"/>
<accession>A0A411HJD7</accession>
<dbReference type="KEGG" id="xbc:ELE36_09690"/>
<dbReference type="OrthoDB" id="5995845at2"/>
<reference evidence="1 2" key="1">
    <citation type="submission" date="2019-01" db="EMBL/GenBank/DDBJ databases">
        <title>Pseudolysobacter antarctica gen. nov., sp. nov., isolated from Fildes Peninsula, Antarctica.</title>
        <authorList>
            <person name="Wei Z."/>
            <person name="Peng F."/>
        </authorList>
    </citation>
    <scope>NUCLEOTIDE SEQUENCE [LARGE SCALE GENOMIC DNA]</scope>
    <source>
        <strain evidence="1 2">AQ6-296</strain>
    </source>
</reference>
<organism evidence="1 2">
    <name type="scientific">Pseudolysobacter antarcticus</name>
    <dbReference type="NCBI Taxonomy" id="2511995"/>
    <lineage>
        <taxon>Bacteria</taxon>
        <taxon>Pseudomonadati</taxon>
        <taxon>Pseudomonadota</taxon>
        <taxon>Gammaproteobacteria</taxon>
        <taxon>Lysobacterales</taxon>
        <taxon>Rhodanobacteraceae</taxon>
        <taxon>Pseudolysobacter</taxon>
    </lineage>
</organism>
<dbReference type="AlphaFoldDB" id="A0A411HJD7"/>
<dbReference type="RefSeq" id="WP_129832872.1">
    <property type="nucleotide sequence ID" value="NZ_CP035704.1"/>
</dbReference>
<sequence>MAAFHPRYFEFFDLNRAFAIELDNVSEARRMERFLAASLHEHRAPAPLLVRDAAAGYTEWYRGAYGLLEQQGRRAQHEGHILHMPFKRWVRDQLEIRSELLFDWSQRMLDEIALDTSIGGLDSAALRRTLSDAVDALVAFKLPPERYVPTTILEWHARLPSTSASSHF</sequence>
<evidence type="ECO:0000313" key="1">
    <source>
        <dbReference type="EMBL" id="QBB70615.1"/>
    </source>
</evidence>
<dbReference type="EMBL" id="CP035704">
    <property type="protein sequence ID" value="QBB70615.1"/>
    <property type="molecule type" value="Genomic_DNA"/>
</dbReference>
<keyword evidence="2" id="KW-1185">Reference proteome</keyword>
<name>A0A411HJD7_9GAMM</name>
<gene>
    <name evidence="1" type="ORF">ELE36_09690</name>
</gene>
<protein>
    <submittedName>
        <fullName evidence="1">Uncharacterized protein</fullName>
    </submittedName>
</protein>